<feature type="domain" description="Glycosyl transferase family 28 C-terminal" evidence="13">
    <location>
        <begin position="195"/>
        <end position="338"/>
    </location>
</feature>
<dbReference type="GO" id="GO:0008360">
    <property type="term" value="P:regulation of cell shape"/>
    <property type="evidence" value="ECO:0007669"/>
    <property type="project" value="UniProtKB-KW"/>
</dbReference>
<dbReference type="Pfam" id="PF04101">
    <property type="entry name" value="Glyco_tran_28_C"/>
    <property type="match status" value="1"/>
</dbReference>
<evidence type="ECO:0000256" key="7">
    <source>
        <dbReference type="ARBA" id="ARBA00022984"/>
    </source>
</evidence>
<evidence type="ECO:0000256" key="11">
    <source>
        <dbReference type="HAMAP-Rule" id="MF_00033"/>
    </source>
</evidence>
<feature type="binding site" evidence="11">
    <location>
        <position position="245"/>
    </location>
    <ligand>
        <name>UDP-N-acetyl-alpha-D-glucosamine</name>
        <dbReference type="ChEBI" id="CHEBI:57705"/>
    </ligand>
</feature>
<keyword evidence="10 11" id="KW-0961">Cell wall biogenesis/degradation</keyword>
<feature type="binding site" evidence="11">
    <location>
        <position position="171"/>
    </location>
    <ligand>
        <name>UDP-N-acetyl-alpha-D-glucosamine</name>
        <dbReference type="ChEBI" id="CHEBI:57705"/>
    </ligand>
</feature>
<feature type="binding site" evidence="11">
    <location>
        <position position="133"/>
    </location>
    <ligand>
        <name>UDP-N-acetyl-alpha-D-glucosamine</name>
        <dbReference type="ChEBI" id="CHEBI:57705"/>
    </ligand>
</feature>
<evidence type="ECO:0000313" key="14">
    <source>
        <dbReference type="EMBL" id="PNR96195.1"/>
    </source>
</evidence>
<evidence type="ECO:0000256" key="3">
    <source>
        <dbReference type="ARBA" id="ARBA00022618"/>
    </source>
</evidence>
<comment type="caution">
    <text evidence="14">The sequence shown here is derived from an EMBL/GenBank/DDBJ whole genome shotgun (WGS) entry which is preliminary data.</text>
</comment>
<dbReference type="Gene3D" id="3.40.50.2000">
    <property type="entry name" value="Glycogen Phosphorylase B"/>
    <property type="match status" value="2"/>
</dbReference>
<keyword evidence="3 11" id="KW-0132">Cell division</keyword>
<evidence type="ECO:0000256" key="2">
    <source>
        <dbReference type="ARBA" id="ARBA00022519"/>
    </source>
</evidence>
<dbReference type="EC" id="2.4.1.227" evidence="11"/>
<comment type="caution">
    <text evidence="11">Lacks conserved residue(s) required for the propagation of feature annotation.</text>
</comment>
<dbReference type="GO" id="GO:0005975">
    <property type="term" value="P:carbohydrate metabolic process"/>
    <property type="evidence" value="ECO:0007669"/>
    <property type="project" value="InterPro"/>
</dbReference>
<dbReference type="UniPathway" id="UPA00219"/>
<dbReference type="GO" id="GO:0071555">
    <property type="term" value="P:cell wall organization"/>
    <property type="evidence" value="ECO:0007669"/>
    <property type="project" value="UniProtKB-KW"/>
</dbReference>
<keyword evidence="7 11" id="KW-0573">Peptidoglycan synthesis</keyword>
<dbReference type="GO" id="GO:0005886">
    <property type="term" value="C:plasma membrane"/>
    <property type="evidence" value="ECO:0007669"/>
    <property type="project" value="UniProtKB-SubCell"/>
</dbReference>
<dbReference type="GO" id="GO:0051301">
    <property type="term" value="P:cell division"/>
    <property type="evidence" value="ECO:0007669"/>
    <property type="project" value="UniProtKB-KW"/>
</dbReference>
<evidence type="ECO:0000256" key="6">
    <source>
        <dbReference type="ARBA" id="ARBA00022960"/>
    </source>
</evidence>
<evidence type="ECO:0000256" key="10">
    <source>
        <dbReference type="ARBA" id="ARBA00023316"/>
    </source>
</evidence>
<feature type="domain" description="Glycosyltransferase family 28 N-terminal" evidence="12">
    <location>
        <begin position="9"/>
        <end position="151"/>
    </location>
</feature>
<dbReference type="PANTHER" id="PTHR21015:SF22">
    <property type="entry name" value="GLYCOSYLTRANSFERASE"/>
    <property type="match status" value="1"/>
</dbReference>
<keyword evidence="4 11" id="KW-0328">Glycosyltransferase</keyword>
<keyword evidence="9 11" id="KW-0131">Cell cycle</keyword>
<keyword evidence="1 11" id="KW-1003">Cell membrane</keyword>
<dbReference type="HAMAP" id="MF_00033">
    <property type="entry name" value="MurG"/>
    <property type="match status" value="1"/>
</dbReference>
<proteinExistence type="inferred from homology"/>
<name>A0A2K1P075_9BACT</name>
<dbReference type="InterPro" id="IPR006009">
    <property type="entry name" value="GlcNAc_MurG"/>
</dbReference>
<feature type="binding site" evidence="11">
    <location>
        <begin position="16"/>
        <end position="18"/>
    </location>
    <ligand>
        <name>UDP-N-acetyl-alpha-D-glucosamine</name>
        <dbReference type="ChEBI" id="CHEBI:57705"/>
    </ligand>
</feature>
<reference evidence="14 15" key="1">
    <citation type="submission" date="2013-12" db="EMBL/GenBank/DDBJ databases">
        <title>Comparative genomics of Petrotoga isolates.</title>
        <authorList>
            <person name="Nesbo C.L."/>
            <person name="Charchuk R."/>
            <person name="Chow K."/>
        </authorList>
    </citation>
    <scope>NUCLEOTIDE SEQUENCE [LARGE SCALE GENOMIC DNA]</scope>
    <source>
        <strain evidence="14 15">DSM 13574</strain>
    </source>
</reference>
<dbReference type="RefSeq" id="WP_103067210.1">
    <property type="nucleotide sequence ID" value="NZ_AZRL01000016.1"/>
</dbReference>
<gene>
    <name evidence="11" type="primary">murG</name>
    <name evidence="14" type="ORF">X929_06615</name>
</gene>
<organism evidence="14 15">
    <name type="scientific">Petrotoga olearia DSM 13574</name>
    <dbReference type="NCBI Taxonomy" id="1122955"/>
    <lineage>
        <taxon>Bacteria</taxon>
        <taxon>Thermotogati</taxon>
        <taxon>Thermotogota</taxon>
        <taxon>Thermotogae</taxon>
        <taxon>Petrotogales</taxon>
        <taxon>Petrotogaceae</taxon>
        <taxon>Petrotoga</taxon>
    </lineage>
</organism>
<dbReference type="InterPro" id="IPR007235">
    <property type="entry name" value="Glyco_trans_28_C"/>
</dbReference>
<protein>
    <recommendedName>
        <fullName evidence="11">UDP-N-acetylglucosamine--N-acetylmuramyl-(pentapeptide) pyrophosphoryl-undecaprenol N-acetylglucosamine transferase</fullName>
        <ecNumber evidence="11">2.4.1.227</ecNumber>
    </recommendedName>
    <alternativeName>
        <fullName evidence="11">Undecaprenyl-PP-MurNAc-pentapeptide-UDPGlcNAc GlcNAc transferase</fullName>
    </alternativeName>
</protein>
<evidence type="ECO:0000256" key="8">
    <source>
        <dbReference type="ARBA" id="ARBA00023136"/>
    </source>
</evidence>
<evidence type="ECO:0000256" key="5">
    <source>
        <dbReference type="ARBA" id="ARBA00022679"/>
    </source>
</evidence>
<accession>A0A2K1P075</accession>
<evidence type="ECO:0000313" key="15">
    <source>
        <dbReference type="Proteomes" id="UP000236434"/>
    </source>
</evidence>
<keyword evidence="2" id="KW-0997">Cell inner membrane</keyword>
<dbReference type="Proteomes" id="UP000236434">
    <property type="component" value="Unassembled WGS sequence"/>
</dbReference>
<evidence type="ECO:0000259" key="13">
    <source>
        <dbReference type="Pfam" id="PF04101"/>
    </source>
</evidence>
<keyword evidence="5 11" id="KW-0808">Transferase</keyword>
<dbReference type="EMBL" id="AZRL01000016">
    <property type="protein sequence ID" value="PNR96195.1"/>
    <property type="molecule type" value="Genomic_DNA"/>
</dbReference>
<dbReference type="OrthoDB" id="9808936at2"/>
<keyword evidence="6 11" id="KW-0133">Cell shape</keyword>
<comment type="catalytic activity">
    <reaction evidence="11">
        <text>di-trans,octa-cis-undecaprenyl diphospho-N-acetyl-alpha-D-muramoyl-L-alanyl-D-glutamyl-meso-2,6-diaminopimeloyl-D-alanyl-D-alanine + UDP-N-acetyl-alpha-D-glucosamine = di-trans,octa-cis-undecaprenyl diphospho-[N-acetyl-alpha-D-glucosaminyl-(1-&gt;4)]-N-acetyl-alpha-D-muramoyl-L-alanyl-D-glutamyl-meso-2,6-diaminopimeloyl-D-alanyl-D-alanine + UDP + H(+)</text>
        <dbReference type="Rhea" id="RHEA:31227"/>
        <dbReference type="ChEBI" id="CHEBI:15378"/>
        <dbReference type="ChEBI" id="CHEBI:57705"/>
        <dbReference type="ChEBI" id="CHEBI:58223"/>
        <dbReference type="ChEBI" id="CHEBI:61387"/>
        <dbReference type="ChEBI" id="CHEBI:61388"/>
        <dbReference type="EC" id="2.4.1.227"/>
    </reaction>
</comment>
<evidence type="ECO:0000256" key="4">
    <source>
        <dbReference type="ARBA" id="ARBA00022676"/>
    </source>
</evidence>
<dbReference type="SUPFAM" id="SSF53756">
    <property type="entry name" value="UDP-Glycosyltransferase/glycogen phosphorylase"/>
    <property type="match status" value="1"/>
</dbReference>
<dbReference type="Pfam" id="PF03033">
    <property type="entry name" value="Glyco_transf_28"/>
    <property type="match status" value="1"/>
</dbReference>
<dbReference type="PANTHER" id="PTHR21015">
    <property type="entry name" value="UDP-N-ACETYLGLUCOSAMINE--N-ACETYLMURAMYL-(PENTAPEPTIDE) PYROPHOSPHORYL-UNDECAPRENOL N-ACETYLGLUCOSAMINE TRANSFERASE 1"/>
    <property type="match status" value="1"/>
</dbReference>
<comment type="pathway">
    <text evidence="11">Cell wall biogenesis; peptidoglycan biosynthesis.</text>
</comment>
<dbReference type="GO" id="GO:0051991">
    <property type="term" value="F:UDP-N-acetyl-D-glucosamine:N-acetylmuramoyl-L-alanyl-D-glutamyl-meso-2,6-diaminopimelyl-D-alanyl-D-alanine-diphosphoundecaprenol 4-beta-N-acetylglucosaminlytransferase activity"/>
    <property type="evidence" value="ECO:0007669"/>
    <property type="project" value="RHEA"/>
</dbReference>
<evidence type="ECO:0000256" key="1">
    <source>
        <dbReference type="ARBA" id="ARBA00022475"/>
    </source>
</evidence>
<dbReference type="AlphaFoldDB" id="A0A2K1P075"/>
<evidence type="ECO:0000259" key="12">
    <source>
        <dbReference type="Pfam" id="PF03033"/>
    </source>
</evidence>
<dbReference type="InterPro" id="IPR004276">
    <property type="entry name" value="GlycoTrans_28_N"/>
</dbReference>
<comment type="function">
    <text evidence="11">Cell wall formation. Catalyzes the transfer of a GlcNAc subunit on undecaprenyl-pyrophosphoryl-MurNAc-pentapeptide (lipid intermediate I) to form undecaprenyl-pyrophosphoryl-MurNAc-(pentapeptide)GlcNAc (lipid intermediate II).</text>
</comment>
<sequence>MRKNEELKVVFSGGGTGGHYYPALSVIKYLDKYYNKLEVIYFTTKGRIEEKKLPTDFPKAKLVPLNTKGLERPLYNLKNINRAFEVLKDTNKVEKIIKEFKPTFGFLTGGYVTVPVGLALKKQNIPFYLHEQNSILGISNKVLARWAKKVFVSYEETKLNDKFILTGNPVRTPEREIPRTYLQNFGINDLNKRCILVFGGSLGSNEIDELMYRVYKKEKVNNYIHITKNQEKFKQFQNVFTFEYIEKLYELMAVSDGVISRAGATTLAEIQFYDLHAILIPWKGAAENHQLKNALSLQKKGKVIVFDEENLEIDDLINFLNQIQPKNEKFIYTPKINKATESIVNNILWVGCGAKGR</sequence>
<dbReference type="CDD" id="cd03785">
    <property type="entry name" value="GT28_MurG"/>
    <property type="match status" value="1"/>
</dbReference>
<feature type="binding site" evidence="11">
    <location>
        <position position="201"/>
    </location>
    <ligand>
        <name>UDP-N-acetyl-alpha-D-glucosamine</name>
        <dbReference type="ChEBI" id="CHEBI:57705"/>
    </ligand>
</feature>
<comment type="similarity">
    <text evidence="11">Belongs to the glycosyltransferase 28 family. MurG subfamily.</text>
</comment>
<comment type="subcellular location">
    <subcellularLocation>
        <location evidence="11">Cell membrane</location>
        <topology evidence="11">Peripheral membrane protein</topology>
        <orientation evidence="11">Cytoplasmic side</orientation>
    </subcellularLocation>
</comment>
<dbReference type="GO" id="GO:0009252">
    <property type="term" value="P:peptidoglycan biosynthetic process"/>
    <property type="evidence" value="ECO:0007669"/>
    <property type="project" value="UniProtKB-UniRule"/>
</dbReference>
<evidence type="ECO:0000256" key="9">
    <source>
        <dbReference type="ARBA" id="ARBA00023306"/>
    </source>
</evidence>
<feature type="binding site" evidence="11">
    <location>
        <position position="290"/>
    </location>
    <ligand>
        <name>UDP-N-acetyl-alpha-D-glucosamine</name>
        <dbReference type="ChEBI" id="CHEBI:57705"/>
    </ligand>
</feature>
<keyword evidence="8 11" id="KW-0472">Membrane</keyword>
<dbReference type="GO" id="GO:0050511">
    <property type="term" value="F:undecaprenyldiphospho-muramoylpentapeptide beta-N-acetylglucosaminyltransferase activity"/>
    <property type="evidence" value="ECO:0007669"/>
    <property type="project" value="UniProtKB-UniRule"/>
</dbReference>